<proteinExistence type="inferred from homology"/>
<comment type="caution">
    <text evidence="2">The sequence shown here is derived from an EMBL/GenBank/DDBJ whole genome shotgun (WGS) entry which is preliminary data.</text>
</comment>
<keyword evidence="1 2" id="KW-0489">Methyltransferase</keyword>
<gene>
    <name evidence="1" type="primary">rlmJ</name>
    <name evidence="2" type="ORF">M2319_000095</name>
</gene>
<protein>
    <recommendedName>
        <fullName evidence="1">Ribosomal RNA large subunit methyltransferase J</fullName>
        <ecNumber evidence="1">2.1.1.266</ecNumber>
    </recommendedName>
    <alternativeName>
        <fullName evidence="1">23S rRNA (adenine(2030)-N6)-methyltransferase</fullName>
    </alternativeName>
    <alternativeName>
        <fullName evidence="1">23S rRNA m6A2030 methyltransferase</fullName>
    </alternativeName>
</protein>
<feature type="binding site" evidence="1">
    <location>
        <position position="120"/>
    </location>
    <ligand>
        <name>S-adenosyl-L-methionine</name>
        <dbReference type="ChEBI" id="CHEBI:59789"/>
    </ligand>
</feature>
<feature type="active site" description="Proton acceptor" evidence="1">
    <location>
        <position position="166"/>
    </location>
</feature>
<comment type="catalytic activity">
    <reaction evidence="1">
        <text>adenosine(2030) in 23S rRNA + S-adenosyl-L-methionine = N(6)-methyladenosine(2030) in 23S rRNA + S-adenosyl-L-homocysteine + H(+)</text>
        <dbReference type="Rhea" id="RHEA:43736"/>
        <dbReference type="Rhea" id="RHEA-COMP:10668"/>
        <dbReference type="Rhea" id="RHEA-COMP:10669"/>
        <dbReference type="ChEBI" id="CHEBI:15378"/>
        <dbReference type="ChEBI" id="CHEBI:57856"/>
        <dbReference type="ChEBI" id="CHEBI:59789"/>
        <dbReference type="ChEBI" id="CHEBI:74411"/>
        <dbReference type="ChEBI" id="CHEBI:74449"/>
        <dbReference type="EC" id="2.1.1.266"/>
    </reaction>
</comment>
<feature type="binding site" evidence="1">
    <location>
        <position position="18"/>
    </location>
    <ligand>
        <name>S-adenosyl-L-methionine</name>
        <dbReference type="ChEBI" id="CHEBI:59789"/>
    </ligand>
</feature>
<comment type="function">
    <text evidence="1">Specifically methylates the adenine in position 2030 of 23S rRNA.</text>
</comment>
<keyword evidence="1" id="KW-0949">S-adenosyl-L-methionine</keyword>
<feature type="site" description="Interaction with substrate rRNA" evidence="1">
    <location>
        <position position="3"/>
    </location>
</feature>
<feature type="binding site" evidence="1">
    <location>
        <position position="41"/>
    </location>
    <ligand>
        <name>S-adenosyl-L-methionine</name>
        <dbReference type="ChEBI" id="CHEBI:59789"/>
    </ligand>
</feature>
<reference evidence="3" key="1">
    <citation type="submission" date="2023-07" db="EMBL/GenBank/DDBJ databases">
        <title>Genome sequencing of Purple Non-Sulfur Bacteria from various extreme environments.</title>
        <authorList>
            <person name="Mayer M."/>
        </authorList>
    </citation>
    <scope>NUCLEOTIDE SEQUENCE [LARGE SCALE GENOMIC DNA]</scope>
    <source>
        <strain evidence="3">DSM 17935</strain>
    </source>
</reference>
<dbReference type="Proteomes" id="UP001209755">
    <property type="component" value="Unassembled WGS sequence"/>
</dbReference>
<evidence type="ECO:0000256" key="1">
    <source>
        <dbReference type="HAMAP-Rule" id="MF_00934"/>
    </source>
</evidence>
<feature type="binding site" evidence="1">
    <location>
        <position position="102"/>
    </location>
    <ligand>
        <name>S-adenosyl-L-methionine</name>
        <dbReference type="ChEBI" id="CHEBI:59789"/>
    </ligand>
</feature>
<keyword evidence="3" id="KW-1185">Reference proteome</keyword>
<dbReference type="Pfam" id="PF04378">
    <property type="entry name" value="RsmJ"/>
    <property type="match status" value="1"/>
</dbReference>
<feature type="binding site" evidence="1">
    <location>
        <begin position="145"/>
        <end position="146"/>
    </location>
    <ligand>
        <name>S-adenosyl-L-methionine</name>
        <dbReference type="ChEBI" id="CHEBI:59789"/>
    </ligand>
</feature>
<dbReference type="GO" id="GO:0036307">
    <property type="term" value="F:23S rRNA (adenine(2030)-N(6))-methyltransferase activity"/>
    <property type="evidence" value="ECO:0007669"/>
    <property type="project" value="UniProtKB-EC"/>
</dbReference>
<dbReference type="SUPFAM" id="SSF53335">
    <property type="entry name" value="S-adenosyl-L-methionine-dependent methyltransferases"/>
    <property type="match status" value="1"/>
</dbReference>
<dbReference type="PANTHER" id="PTHR37426">
    <property type="entry name" value="RIBOSOMAL RNA LARGE SUBUNIT METHYLTRANSFERASE J"/>
    <property type="match status" value="1"/>
</dbReference>
<name>A0ABT3H5W5_9HYPH</name>
<comment type="similarity">
    <text evidence="1">Belongs to the RlmJ family.</text>
</comment>
<keyword evidence="1" id="KW-0694">RNA-binding</keyword>
<dbReference type="RefSeq" id="WP_264599466.1">
    <property type="nucleotide sequence ID" value="NZ_JAOQNS010000001.1"/>
</dbReference>
<dbReference type="HAMAP" id="MF_00934">
    <property type="entry name" value="23SrRNA_methyltr_J"/>
    <property type="match status" value="1"/>
</dbReference>
<comment type="subunit">
    <text evidence="1">Monomer.</text>
</comment>
<dbReference type="PANTHER" id="PTHR37426:SF1">
    <property type="entry name" value="RIBOSOMAL RNA LARGE SUBUNIT METHYLTRANSFERASE J"/>
    <property type="match status" value="1"/>
</dbReference>
<keyword evidence="1 2" id="KW-0808">Transferase</keyword>
<dbReference type="EC" id="2.1.1.266" evidence="1"/>
<dbReference type="EMBL" id="JAOQNS010000001">
    <property type="protein sequence ID" value="MCW2305779.1"/>
    <property type="molecule type" value="Genomic_DNA"/>
</dbReference>
<feature type="binding site" evidence="1">
    <location>
        <position position="166"/>
    </location>
    <ligand>
        <name>S-adenosyl-L-methionine</name>
        <dbReference type="ChEBI" id="CHEBI:59789"/>
    </ligand>
</feature>
<evidence type="ECO:0000313" key="3">
    <source>
        <dbReference type="Proteomes" id="UP001209755"/>
    </source>
</evidence>
<evidence type="ECO:0000313" key="2">
    <source>
        <dbReference type="EMBL" id="MCW2305779.1"/>
    </source>
</evidence>
<organism evidence="2 3">
    <name type="scientific">Rhodobium gokarnense</name>
    <dbReference type="NCBI Taxonomy" id="364296"/>
    <lineage>
        <taxon>Bacteria</taxon>
        <taxon>Pseudomonadati</taxon>
        <taxon>Pseudomonadota</taxon>
        <taxon>Alphaproteobacteria</taxon>
        <taxon>Hyphomicrobiales</taxon>
        <taxon>Rhodobiaceae</taxon>
        <taxon>Rhodobium</taxon>
    </lineage>
</organism>
<dbReference type="InterPro" id="IPR007473">
    <property type="entry name" value="RlmJ"/>
</dbReference>
<sequence length="282" mass="31574">MNYRHAFHAGNFADVVKHATLARILDYLKKKPAAFRVIDTHAGLGVYDLSSDEALRTGEWQGGIGRLIEAEIPENIAALLEPYFETIRDLNSDDAVAAYPGSPEIARRLTRRNDRLTLVELHTRDYEALFALYSGDRRIKTVELDGWLALGSFVPPKEKRGLVLVDPAFEETDEFATLADGLAKAHHRWSTGIYLLWYPIKDATKVRHFHEDIKASGIRRILRVEFQVASGDKDGPLTGCGLLIVNPPYTLADELKLLLPWLQKTLSAGPGAGHRLDWLVPE</sequence>
<accession>A0ABT3H5W5</accession>
<dbReference type="Gene3D" id="3.40.50.150">
    <property type="entry name" value="Vaccinia Virus protein VP39"/>
    <property type="match status" value="1"/>
</dbReference>
<keyword evidence="1" id="KW-0698">rRNA processing</keyword>
<dbReference type="InterPro" id="IPR029063">
    <property type="entry name" value="SAM-dependent_MTases_sf"/>
</dbReference>